<dbReference type="InterPro" id="IPR016181">
    <property type="entry name" value="Acyl_CoA_acyltransferase"/>
</dbReference>
<dbReference type="Proteomes" id="UP000298860">
    <property type="component" value="Unassembled WGS sequence"/>
</dbReference>
<proteinExistence type="predicted"/>
<dbReference type="GO" id="GO:0005737">
    <property type="term" value="C:cytoplasm"/>
    <property type="evidence" value="ECO:0007669"/>
    <property type="project" value="TreeGrafter"/>
</dbReference>
<sequence length="181" mass="20032">MEPVEINAGAYYLRQLRADDLLDDRPAIVAAFADPETRRWVTGYQIADLAAAGRYVALRAREWADDERYSWAIAEPVSGALLGEVGLKELDLSAGEAEVACWTHPEYRGKGIMAEALQAVLRFGFHGLDLRQVDYRHAEGNEASRRVAEKSGFSWVGTIPDGAMAADGRRDLLVWRLVRAG</sequence>
<dbReference type="PROSITE" id="PS51186">
    <property type="entry name" value="GNAT"/>
    <property type="match status" value="1"/>
</dbReference>
<dbReference type="Gene3D" id="3.40.630.30">
    <property type="match status" value="1"/>
</dbReference>
<dbReference type="SUPFAM" id="SSF55729">
    <property type="entry name" value="Acyl-CoA N-acyltransferases (Nat)"/>
    <property type="match status" value="1"/>
</dbReference>
<dbReference type="OrthoDB" id="2061990at2"/>
<accession>A0A4D4JAD7</accession>
<dbReference type="RefSeq" id="WP_137814436.1">
    <property type="nucleotide sequence ID" value="NZ_BJFL01000013.1"/>
</dbReference>
<name>A0A4D4JAD7_9PSEU</name>
<protein>
    <submittedName>
        <fullName evidence="2">N-acetyltransferase</fullName>
    </submittedName>
</protein>
<dbReference type="Pfam" id="PF13302">
    <property type="entry name" value="Acetyltransf_3"/>
    <property type="match status" value="1"/>
</dbReference>
<comment type="caution">
    <text evidence="2">The sequence shown here is derived from an EMBL/GenBank/DDBJ whole genome shotgun (WGS) entry which is preliminary data.</text>
</comment>
<keyword evidence="3" id="KW-1185">Reference proteome</keyword>
<evidence type="ECO:0000313" key="2">
    <source>
        <dbReference type="EMBL" id="GDY31369.1"/>
    </source>
</evidence>
<feature type="domain" description="N-acetyltransferase" evidence="1">
    <location>
        <begin position="11"/>
        <end position="179"/>
    </location>
</feature>
<dbReference type="PANTHER" id="PTHR43441">
    <property type="entry name" value="RIBOSOMAL-PROTEIN-SERINE ACETYLTRANSFERASE"/>
    <property type="match status" value="1"/>
</dbReference>
<dbReference type="GO" id="GO:1990189">
    <property type="term" value="F:protein N-terminal-serine acetyltransferase activity"/>
    <property type="evidence" value="ECO:0007669"/>
    <property type="project" value="TreeGrafter"/>
</dbReference>
<organism evidence="2 3">
    <name type="scientific">Gandjariella thermophila</name>
    <dbReference type="NCBI Taxonomy" id="1931992"/>
    <lineage>
        <taxon>Bacteria</taxon>
        <taxon>Bacillati</taxon>
        <taxon>Actinomycetota</taxon>
        <taxon>Actinomycetes</taxon>
        <taxon>Pseudonocardiales</taxon>
        <taxon>Pseudonocardiaceae</taxon>
        <taxon>Gandjariella</taxon>
    </lineage>
</organism>
<dbReference type="InterPro" id="IPR051908">
    <property type="entry name" value="Ribosomal_N-acetyltransferase"/>
</dbReference>
<dbReference type="EMBL" id="BJFL01000013">
    <property type="protein sequence ID" value="GDY31369.1"/>
    <property type="molecule type" value="Genomic_DNA"/>
</dbReference>
<gene>
    <name evidence="2" type="ORF">GTS_30020</name>
</gene>
<dbReference type="AlphaFoldDB" id="A0A4D4JAD7"/>
<dbReference type="InterPro" id="IPR000182">
    <property type="entry name" value="GNAT_dom"/>
</dbReference>
<reference evidence="3" key="1">
    <citation type="submission" date="2019-04" db="EMBL/GenBank/DDBJ databases">
        <title>Draft genome sequence of Pseudonocardiaceae bacterium SL3-2-4.</title>
        <authorList>
            <person name="Ningsih F."/>
            <person name="Yokota A."/>
            <person name="Sakai Y."/>
            <person name="Nanatani K."/>
            <person name="Yabe S."/>
            <person name="Oetari A."/>
            <person name="Sjamsuridzal W."/>
        </authorList>
    </citation>
    <scope>NUCLEOTIDE SEQUENCE [LARGE SCALE GENOMIC DNA]</scope>
    <source>
        <strain evidence="3">SL3-2-4</strain>
    </source>
</reference>
<keyword evidence="2" id="KW-0808">Transferase</keyword>
<dbReference type="PANTHER" id="PTHR43441:SF10">
    <property type="entry name" value="ACETYLTRANSFERASE"/>
    <property type="match status" value="1"/>
</dbReference>
<evidence type="ECO:0000313" key="3">
    <source>
        <dbReference type="Proteomes" id="UP000298860"/>
    </source>
</evidence>
<dbReference type="GO" id="GO:0008999">
    <property type="term" value="F:protein-N-terminal-alanine acetyltransferase activity"/>
    <property type="evidence" value="ECO:0007669"/>
    <property type="project" value="TreeGrafter"/>
</dbReference>
<evidence type="ECO:0000259" key="1">
    <source>
        <dbReference type="PROSITE" id="PS51186"/>
    </source>
</evidence>